<feature type="compositionally biased region" description="Pro residues" evidence="1">
    <location>
        <begin position="388"/>
        <end position="398"/>
    </location>
</feature>
<keyword evidence="3" id="KW-1185">Reference proteome</keyword>
<feature type="region of interest" description="Disordered" evidence="1">
    <location>
        <begin position="1"/>
        <end position="83"/>
    </location>
</feature>
<accession>A0AAF0ELY8</accession>
<protein>
    <submittedName>
        <fullName evidence="2">Uncharacterized protein</fullName>
    </submittedName>
</protein>
<proteinExistence type="predicted"/>
<dbReference type="AlphaFoldDB" id="A0AAF0ELY8"/>
<feature type="compositionally biased region" description="Polar residues" evidence="1">
    <location>
        <begin position="212"/>
        <end position="227"/>
    </location>
</feature>
<feature type="compositionally biased region" description="Basic and acidic residues" evidence="1">
    <location>
        <begin position="168"/>
        <end position="185"/>
    </location>
</feature>
<feature type="compositionally biased region" description="Polar residues" evidence="1">
    <location>
        <begin position="364"/>
        <end position="373"/>
    </location>
</feature>
<sequence>MANRGRAAQDTTDSGGAWPSHDTHPASDSELPPSMSTVPPKTEMSALATLATGELDEIHRQELETRSRYAARDPVRSKYEYPDDDRYAHGVHAYEAGHGPMTTAYPPGHAYDDGRYRYSDYVPAHTMGERYRDLRYEREAYYHTPHAYRYASYPSSREVSPGATPMRVWDDNGHDNESHLDDTRPMMRPMHPRSNYATPSGSPVLDPLRNMSLFSTAPNSPLSSRASSPVHGRRTPPASRPSAELSRVSSHGSLSSMHTEGPSHYAGSGHHGAVRYRSHPYPDTLGRARAPYHYMPLSMSTMPPSLSGERSTAPDAHEEHWTDAKPLSPSSLLHTRAMRTPRARYEPHLFSARMPFSHALATRSAPTSAANTPPGSPRMTPLVGPHARPLPPVTPSALPPARDTDTTVAPSRPPLGRLSSRSSLPDDASNTHAVVLPPLGPPMAGAARSATSTSSTDPSPA</sequence>
<gene>
    <name evidence="2" type="ORF">MNAN1_003887</name>
</gene>
<feature type="region of interest" description="Disordered" evidence="1">
    <location>
        <begin position="155"/>
        <end position="281"/>
    </location>
</feature>
<reference evidence="2" key="1">
    <citation type="submission" date="2023-03" db="EMBL/GenBank/DDBJ databases">
        <title>Mating type loci evolution in Malassezia.</title>
        <authorList>
            <person name="Coelho M.A."/>
        </authorList>
    </citation>
    <scope>NUCLEOTIDE SEQUENCE</scope>
    <source>
        <strain evidence="2">CBS 9557</strain>
    </source>
</reference>
<feature type="compositionally biased region" description="Basic and acidic residues" evidence="1">
    <location>
        <begin position="56"/>
        <end position="83"/>
    </location>
</feature>
<evidence type="ECO:0000313" key="2">
    <source>
        <dbReference type="EMBL" id="WFD28872.1"/>
    </source>
</evidence>
<feature type="compositionally biased region" description="Low complexity" evidence="1">
    <location>
        <begin position="433"/>
        <end position="461"/>
    </location>
</feature>
<feature type="compositionally biased region" description="Low complexity" evidence="1">
    <location>
        <begin position="414"/>
        <end position="425"/>
    </location>
</feature>
<dbReference type="Proteomes" id="UP001213623">
    <property type="component" value="Chromosome 8"/>
</dbReference>
<feature type="region of interest" description="Disordered" evidence="1">
    <location>
        <begin position="303"/>
        <end position="328"/>
    </location>
</feature>
<dbReference type="EMBL" id="CP119899">
    <property type="protein sequence ID" value="WFD28872.1"/>
    <property type="molecule type" value="Genomic_DNA"/>
</dbReference>
<organism evidence="2 3">
    <name type="scientific">Malassezia nana</name>
    <dbReference type="NCBI Taxonomy" id="180528"/>
    <lineage>
        <taxon>Eukaryota</taxon>
        <taxon>Fungi</taxon>
        <taxon>Dikarya</taxon>
        <taxon>Basidiomycota</taxon>
        <taxon>Ustilaginomycotina</taxon>
        <taxon>Malasseziomycetes</taxon>
        <taxon>Malasseziales</taxon>
        <taxon>Malasseziaceae</taxon>
        <taxon>Malassezia</taxon>
    </lineage>
</organism>
<name>A0AAF0ELY8_9BASI</name>
<feature type="compositionally biased region" description="Low complexity" evidence="1">
    <location>
        <begin position="246"/>
        <end position="256"/>
    </location>
</feature>
<evidence type="ECO:0000256" key="1">
    <source>
        <dbReference type="SAM" id="MobiDB-lite"/>
    </source>
</evidence>
<evidence type="ECO:0000313" key="3">
    <source>
        <dbReference type="Proteomes" id="UP001213623"/>
    </source>
</evidence>
<feature type="region of interest" description="Disordered" evidence="1">
    <location>
        <begin position="361"/>
        <end position="461"/>
    </location>
</feature>